<feature type="domain" description="DUF6924" evidence="2">
    <location>
        <begin position="214"/>
        <end position="341"/>
    </location>
</feature>
<reference evidence="3 4" key="1">
    <citation type="submission" date="2020-11" db="EMBL/GenBank/DDBJ databases">
        <title>Streptomyces spirodelae sp. nov., isolated from duckweed.</title>
        <authorList>
            <person name="Saimee Y."/>
            <person name="Duangmal K."/>
        </authorList>
    </citation>
    <scope>NUCLEOTIDE SEQUENCE [LARGE SCALE GENOMIC DNA]</scope>
    <source>
        <strain evidence="3 4">S16-07</strain>
    </source>
</reference>
<gene>
    <name evidence="3" type="ORF">ITI46_16550</name>
</gene>
<comment type="caution">
    <text evidence="3">The sequence shown here is derived from an EMBL/GenBank/DDBJ whole genome shotgun (WGS) entry which is preliminary data.</text>
</comment>
<evidence type="ECO:0000313" key="4">
    <source>
        <dbReference type="Proteomes" id="UP001519064"/>
    </source>
</evidence>
<evidence type="ECO:0000313" key="3">
    <source>
        <dbReference type="EMBL" id="MBO8193265.1"/>
    </source>
</evidence>
<evidence type="ECO:0000259" key="2">
    <source>
        <dbReference type="Pfam" id="PF21962"/>
    </source>
</evidence>
<dbReference type="InterPro" id="IPR053832">
    <property type="entry name" value="DUF6924"/>
</dbReference>
<dbReference type="Pfam" id="PF21962">
    <property type="entry name" value="DUF6924"/>
    <property type="match status" value="1"/>
</dbReference>
<accession>A0ABS3XD10</accession>
<name>A0ABS3XD10_9ACTN</name>
<protein>
    <recommendedName>
        <fullName evidence="2">DUF6924 domain-containing protein</fullName>
    </recommendedName>
</protein>
<proteinExistence type="predicted"/>
<organism evidence="3 4">
    <name type="scientific">Streptomyces oryzae</name>
    <dbReference type="NCBI Taxonomy" id="1434886"/>
    <lineage>
        <taxon>Bacteria</taxon>
        <taxon>Bacillati</taxon>
        <taxon>Actinomycetota</taxon>
        <taxon>Actinomycetes</taxon>
        <taxon>Kitasatosporales</taxon>
        <taxon>Streptomycetaceae</taxon>
        <taxon>Streptomyces</taxon>
    </lineage>
</organism>
<keyword evidence="4" id="KW-1185">Reference proteome</keyword>
<dbReference type="EMBL" id="JADKMA010000076">
    <property type="protein sequence ID" value="MBO8193265.1"/>
    <property type="molecule type" value="Genomic_DNA"/>
</dbReference>
<evidence type="ECO:0000256" key="1">
    <source>
        <dbReference type="SAM" id="MobiDB-lite"/>
    </source>
</evidence>
<feature type="region of interest" description="Disordered" evidence="1">
    <location>
        <begin position="39"/>
        <end position="59"/>
    </location>
</feature>
<dbReference type="Proteomes" id="UP001519064">
    <property type="component" value="Unassembled WGS sequence"/>
</dbReference>
<sequence>MRPPLPLPPDDDARRVPGMLLLRTGDDDAVWDDVLTRMGELPGIQGPPGHEPGNDTRTPTSLPRRLVVAHDPAWRGASLQEVTAALAQPGIWVPDLVLLTDERTARNPKARPLLAFGRGYTDDDGDGDLHDFWITPRQAAMTYLVLHQPSASFAVEHFAERAPTEPEWEVEEGEELTEEHLYEPVGSAMETLASPPRYTRPARELPTLSHETDLLVRTDFADDAAWAALVEAVSHSEWEYDDTGEDWGDYIHFVDDPAFAGATPEQVMAQVLADSEDEADGIADVVLIADATTLHEPEHRILVVPMTDDIGLTFRVDPGLVGLMLVNLGISNQDIDDYRDDNTR</sequence>
<dbReference type="RefSeq" id="WP_209240327.1">
    <property type="nucleotide sequence ID" value="NZ_JADKMA010000076.1"/>
</dbReference>